<gene>
    <name evidence="2" type="ORF">QOZ92_001401</name>
</gene>
<sequence>MDFKYRLTHDSPLVTRTNFSNVVSTDIVKDMLKIEKFVDKKCTYAFDILTYRIVITNTSNFTATNIFFKDKIPKGTIFIENSVQVDDTKKRCVRPDKGFYINKISYRSSVNIKFRVIVLPLCFIEPITNFSIIQQNYTYNIEKEPVKLNIKSNIVSSNFEKKLFKQLSLDNNIKLKKNISEIINFEANAKILNTKILDSPINKSYKKNKGNMCNLLVIGFIEYKIYFLSASKTNNDINLMKYKFGFSSYLMAPIGIVYINTENIKVNVKYAFVNLINKNLISTSSNIFIYFDGYYNENKKI</sequence>
<dbReference type="EMBL" id="JAUSWG010000005">
    <property type="protein sequence ID" value="MDQ0556287.1"/>
    <property type="molecule type" value="Genomic_DNA"/>
</dbReference>
<name>A0ABU0MZF0_9FIRM</name>
<dbReference type="PANTHER" id="PTHR34819:SF3">
    <property type="entry name" value="CELL SURFACE PROTEIN"/>
    <property type="match status" value="1"/>
</dbReference>
<protein>
    <submittedName>
        <fullName evidence="2">Repeat protein (TIGR01451 family)</fullName>
    </submittedName>
</protein>
<organism evidence="2 3">
    <name type="scientific">Paraclostridium ghonii</name>
    <dbReference type="NCBI Taxonomy" id="29358"/>
    <lineage>
        <taxon>Bacteria</taxon>
        <taxon>Bacillati</taxon>
        <taxon>Bacillota</taxon>
        <taxon>Clostridia</taxon>
        <taxon>Peptostreptococcales</taxon>
        <taxon>Peptostreptococcaceae</taxon>
        <taxon>Paraclostridium</taxon>
    </lineage>
</organism>
<dbReference type="PANTHER" id="PTHR34819">
    <property type="entry name" value="LARGE CYSTEINE-RICH PERIPLASMIC PROTEIN OMCB"/>
    <property type="match status" value="1"/>
</dbReference>
<evidence type="ECO:0000313" key="2">
    <source>
        <dbReference type="EMBL" id="MDQ0556287.1"/>
    </source>
</evidence>
<accession>A0ABU0MZF0</accession>
<comment type="caution">
    <text evidence="2">The sequence shown here is derived from an EMBL/GenBank/DDBJ whole genome shotgun (WGS) entry which is preliminary data.</text>
</comment>
<keyword evidence="3" id="KW-1185">Reference proteome</keyword>
<reference evidence="2 3" key="1">
    <citation type="submission" date="2023-07" db="EMBL/GenBank/DDBJ databases">
        <title>Genomic Encyclopedia of Type Strains, Phase IV (KMG-IV): sequencing the most valuable type-strain genomes for metagenomic binning, comparative biology and taxonomic classification.</title>
        <authorList>
            <person name="Goeker M."/>
        </authorList>
    </citation>
    <scope>NUCLEOTIDE SEQUENCE [LARGE SCALE GENOMIC DNA]</scope>
    <source>
        <strain evidence="2 3">DSM 15049</strain>
    </source>
</reference>
<dbReference type="Pfam" id="PF01345">
    <property type="entry name" value="DUF11"/>
    <property type="match status" value="1"/>
</dbReference>
<proteinExistence type="predicted"/>
<dbReference type="Proteomes" id="UP001232584">
    <property type="component" value="Unassembled WGS sequence"/>
</dbReference>
<feature type="domain" description="DUF11" evidence="1">
    <location>
        <begin position="32"/>
        <end position="124"/>
    </location>
</feature>
<dbReference type="InterPro" id="IPR047589">
    <property type="entry name" value="DUF11_rpt"/>
</dbReference>
<dbReference type="NCBIfam" id="TIGR01451">
    <property type="entry name" value="B_ant_repeat"/>
    <property type="match status" value="1"/>
</dbReference>
<evidence type="ECO:0000259" key="1">
    <source>
        <dbReference type="Pfam" id="PF01345"/>
    </source>
</evidence>
<evidence type="ECO:0000313" key="3">
    <source>
        <dbReference type="Proteomes" id="UP001232584"/>
    </source>
</evidence>
<dbReference type="InterPro" id="IPR001434">
    <property type="entry name" value="OmcB-like_DUF11"/>
</dbReference>
<dbReference type="InterPro" id="IPR051172">
    <property type="entry name" value="Chlamydia_OmcB"/>
</dbReference>